<comment type="similarity">
    <text evidence="1">Belongs to the D-isomer specific 2-hydroxyacid dehydrogenase family.</text>
</comment>
<dbReference type="EMBL" id="LXKA01000382">
    <property type="protein sequence ID" value="OAJ52210.1"/>
    <property type="molecule type" value="Genomic_DNA"/>
</dbReference>
<dbReference type="InterPro" id="IPR029752">
    <property type="entry name" value="D-isomer_DH_CS1"/>
</dbReference>
<dbReference type="Proteomes" id="UP000078116">
    <property type="component" value="Unassembled WGS sequence"/>
</dbReference>
<evidence type="ECO:0000256" key="2">
    <source>
        <dbReference type="ARBA" id="ARBA00023002"/>
    </source>
</evidence>
<dbReference type="InterPro" id="IPR036291">
    <property type="entry name" value="NAD(P)-bd_dom_sf"/>
</dbReference>
<evidence type="ECO:0000313" key="5">
    <source>
        <dbReference type="EMBL" id="OAJ52210.1"/>
    </source>
</evidence>
<dbReference type="OrthoDB" id="9787219at2"/>
<dbReference type="RefSeq" id="WP_064265238.1">
    <property type="nucleotide sequence ID" value="NZ_LXJZ01000020.1"/>
</dbReference>
<dbReference type="Gene3D" id="3.40.50.720">
    <property type="entry name" value="NAD(P)-binding Rossmann-like Domain"/>
    <property type="match status" value="2"/>
</dbReference>
<evidence type="ECO:0000313" key="6">
    <source>
        <dbReference type="EMBL" id="OAJ63574.1"/>
    </source>
</evidence>
<evidence type="ECO:0000313" key="7">
    <source>
        <dbReference type="Proteomes" id="UP000077961"/>
    </source>
</evidence>
<dbReference type="CDD" id="cd12164">
    <property type="entry name" value="GDH_like_2"/>
    <property type="match status" value="1"/>
</dbReference>
<evidence type="ECO:0000313" key="8">
    <source>
        <dbReference type="Proteomes" id="UP000078116"/>
    </source>
</evidence>
<dbReference type="AlphaFoldDB" id="A0A1A9MXC8"/>
<dbReference type="PANTHER" id="PTHR43333:SF1">
    <property type="entry name" value="D-ISOMER SPECIFIC 2-HYDROXYACID DEHYDROGENASE NAD-BINDING DOMAIN-CONTAINING PROTEIN"/>
    <property type="match status" value="1"/>
</dbReference>
<gene>
    <name evidence="6" type="ORF">A6V36_18105</name>
    <name evidence="5" type="ORF">A6V37_10285</name>
</gene>
<dbReference type="SUPFAM" id="SSF51735">
    <property type="entry name" value="NAD(P)-binding Rossmann-fold domains"/>
    <property type="match status" value="1"/>
</dbReference>
<dbReference type="InterPro" id="IPR006140">
    <property type="entry name" value="D-isomer_DH_NAD-bd"/>
</dbReference>
<organism evidence="5 8">
    <name type="scientific">Paraburkholderia ginsengiterrae</name>
    <dbReference type="NCBI Taxonomy" id="1462993"/>
    <lineage>
        <taxon>Bacteria</taxon>
        <taxon>Pseudomonadati</taxon>
        <taxon>Pseudomonadota</taxon>
        <taxon>Betaproteobacteria</taxon>
        <taxon>Burkholderiales</taxon>
        <taxon>Burkholderiaceae</taxon>
        <taxon>Paraburkholderia</taxon>
    </lineage>
</organism>
<keyword evidence="7" id="KW-1185">Reference proteome</keyword>
<keyword evidence="2" id="KW-0560">Oxidoreductase</keyword>
<accession>A0A1A9MXC8</accession>
<feature type="domain" description="D-isomer specific 2-hydroxyacid dehydrogenase NAD-binding" evidence="4">
    <location>
        <begin position="107"/>
        <end position="278"/>
    </location>
</feature>
<dbReference type="PROSITE" id="PS00671">
    <property type="entry name" value="D_2_HYDROXYACID_DH_3"/>
    <property type="match status" value="1"/>
</dbReference>
<dbReference type="EMBL" id="LXJZ01000020">
    <property type="protein sequence ID" value="OAJ63574.1"/>
    <property type="molecule type" value="Genomic_DNA"/>
</dbReference>
<dbReference type="GO" id="GO:0016616">
    <property type="term" value="F:oxidoreductase activity, acting on the CH-OH group of donors, NAD or NADP as acceptor"/>
    <property type="evidence" value="ECO:0007669"/>
    <property type="project" value="UniProtKB-ARBA"/>
</dbReference>
<sequence length="313" mass="34365">MQLLMAMTGKDGTEWLNAVRDAMPGAQVRSWTADDDAAADYALVWRPDPRVLKGRHGLKAVFNMGAGADALLALAKEDPELVPESLPVFRIEDAGMAGQMAEYALYAALRHLRRFREYELQQRVQTWRPLRPRLAQDFNVGILGLGSLGAEVARRLVGWGFNVRGFSRREKDIEGVQCFAGDKAFDAFLTDLDVLINLLPATSQTHGILEKKCFSKLRRGALVVNLARGSHLVQDDLLDAVRSGQVGGAMLDVFSVEPLPSQHPFWSEPAITLTPHISAVTQVNESAAQVSKKIAMLERGMTPGGRVDFALGY</sequence>
<proteinExistence type="inferred from homology"/>
<reference evidence="7 8" key="1">
    <citation type="submission" date="2016-04" db="EMBL/GenBank/DDBJ databases">
        <title>Reclassification of Paraburkholderia panaciterrae (Farh et al. 2015) Dobritsa &amp; Samadpour 2016 as a later homotypic synonym of Paraburkholderia ginsengiterrae (Farh et al. 2015) Dobritsa &amp; Samadpour 2016.</title>
        <authorList>
            <person name="Dobritsa A.P."/>
            <person name="Kutumbaka K."/>
            <person name="Samadpour M."/>
        </authorList>
    </citation>
    <scope>NUCLEOTIDE SEQUENCE [LARGE SCALE GENOMIC DNA]</scope>
    <source>
        <strain evidence="5 8">DCY85</strain>
        <strain evidence="6 7">DCY85-1</strain>
    </source>
</reference>
<evidence type="ECO:0000256" key="1">
    <source>
        <dbReference type="ARBA" id="ARBA00005854"/>
    </source>
</evidence>
<dbReference type="PROSITE" id="PS00065">
    <property type="entry name" value="D_2_HYDROXYACID_DH_1"/>
    <property type="match status" value="1"/>
</dbReference>
<dbReference type="Proteomes" id="UP000077961">
    <property type="component" value="Unassembled WGS sequence"/>
</dbReference>
<dbReference type="STRING" id="1462993.A6V36_18105"/>
<protein>
    <submittedName>
        <fullName evidence="5">Glyoxylate/hydroxypyruvate reductase A</fullName>
    </submittedName>
</protein>
<dbReference type="Pfam" id="PF02826">
    <property type="entry name" value="2-Hacid_dh_C"/>
    <property type="match status" value="1"/>
</dbReference>
<name>A0A1A9MXC8_9BURK</name>
<keyword evidence="5" id="KW-0670">Pyruvate</keyword>
<keyword evidence="3" id="KW-0520">NAD</keyword>
<dbReference type="PANTHER" id="PTHR43333">
    <property type="entry name" value="2-HACID_DH_C DOMAIN-CONTAINING PROTEIN"/>
    <property type="match status" value="1"/>
</dbReference>
<comment type="caution">
    <text evidence="5">The sequence shown here is derived from an EMBL/GenBank/DDBJ whole genome shotgun (WGS) entry which is preliminary data.</text>
</comment>
<dbReference type="InterPro" id="IPR029753">
    <property type="entry name" value="D-isomer_DH_CS"/>
</dbReference>
<evidence type="ECO:0000256" key="3">
    <source>
        <dbReference type="ARBA" id="ARBA00023027"/>
    </source>
</evidence>
<dbReference type="GO" id="GO:0051287">
    <property type="term" value="F:NAD binding"/>
    <property type="evidence" value="ECO:0007669"/>
    <property type="project" value="InterPro"/>
</dbReference>
<evidence type="ECO:0000259" key="4">
    <source>
        <dbReference type="Pfam" id="PF02826"/>
    </source>
</evidence>